<reference evidence="1" key="1">
    <citation type="submission" date="2023-06" db="EMBL/GenBank/DDBJ databases">
        <title>Genomic Diversity of Vibrio spp. and Metagenomic Analysis of Pathogens in Florida Gulf Coastal Waters Following Hurricane Ian.</title>
        <authorList>
            <person name="Brumfield K.D."/>
        </authorList>
    </citation>
    <scope>NUCLEOTIDE SEQUENCE</scope>
    <source>
        <strain evidence="1">WBS2B-138</strain>
    </source>
</reference>
<sequence length="44" mass="4935">MPNTSITTYPACIATRLDVSCDFVCVEFVIDSESSRDDERAYLT</sequence>
<protein>
    <submittedName>
        <fullName evidence="1">Uncharacterized protein</fullName>
    </submittedName>
</protein>
<gene>
    <name evidence="1" type="ORF">QX249_24820</name>
</gene>
<name>A0AAW8Q9A0_VIBPH</name>
<organism evidence="1 2">
    <name type="scientific">Vibrio parahaemolyticus</name>
    <dbReference type="NCBI Taxonomy" id="670"/>
    <lineage>
        <taxon>Bacteria</taxon>
        <taxon>Pseudomonadati</taxon>
        <taxon>Pseudomonadota</taxon>
        <taxon>Gammaproteobacteria</taxon>
        <taxon>Vibrionales</taxon>
        <taxon>Vibrionaceae</taxon>
        <taxon>Vibrio</taxon>
    </lineage>
</organism>
<dbReference type="EMBL" id="JAUHGG010000012">
    <property type="protein sequence ID" value="MDS1823860.1"/>
    <property type="molecule type" value="Genomic_DNA"/>
</dbReference>
<evidence type="ECO:0000313" key="1">
    <source>
        <dbReference type="EMBL" id="MDS1823860.1"/>
    </source>
</evidence>
<proteinExistence type="predicted"/>
<accession>A0AAW8Q9A0</accession>
<dbReference type="Proteomes" id="UP001253193">
    <property type="component" value="Unassembled WGS sequence"/>
</dbReference>
<dbReference type="RefSeq" id="WP_311020956.1">
    <property type="nucleotide sequence ID" value="NZ_JAUHGG010000012.1"/>
</dbReference>
<dbReference type="AlphaFoldDB" id="A0AAW8Q9A0"/>
<evidence type="ECO:0000313" key="2">
    <source>
        <dbReference type="Proteomes" id="UP001253193"/>
    </source>
</evidence>
<comment type="caution">
    <text evidence="1">The sequence shown here is derived from an EMBL/GenBank/DDBJ whole genome shotgun (WGS) entry which is preliminary data.</text>
</comment>